<protein>
    <submittedName>
        <fullName evidence="1">Uncharacterized protein</fullName>
    </submittedName>
</protein>
<proteinExistence type="predicted"/>
<evidence type="ECO:0000313" key="2">
    <source>
        <dbReference type="Proteomes" id="UP000195991"/>
    </source>
</evidence>
<name>A0A1C4FQL2_BACTU</name>
<accession>A0A1C4FQL2</accession>
<dbReference type="EMBL" id="FMBI01000039">
    <property type="protein sequence ID" value="SCC58104.1"/>
    <property type="molecule type" value="Genomic_DNA"/>
</dbReference>
<gene>
    <name evidence="1" type="ORF">BTT61001_04610</name>
</gene>
<dbReference type="Proteomes" id="UP000195991">
    <property type="component" value="Unassembled WGS sequence"/>
</dbReference>
<organism evidence="1 2">
    <name type="scientific">Bacillus thuringiensis</name>
    <dbReference type="NCBI Taxonomy" id="1428"/>
    <lineage>
        <taxon>Bacteria</taxon>
        <taxon>Bacillati</taxon>
        <taxon>Bacillota</taxon>
        <taxon>Bacilli</taxon>
        <taxon>Bacillales</taxon>
        <taxon>Bacillaceae</taxon>
        <taxon>Bacillus</taxon>
        <taxon>Bacillus cereus group</taxon>
    </lineage>
</organism>
<reference evidence="1 2" key="1">
    <citation type="submission" date="2016-08" db="EMBL/GenBank/DDBJ databases">
        <authorList>
            <person name="Seilhamer J.J."/>
        </authorList>
    </citation>
    <scope>NUCLEOTIDE SEQUENCE [LARGE SCALE GENOMIC DNA]</scope>
    <source>
        <strain evidence="1 2">IEBC_T61001</strain>
    </source>
</reference>
<sequence length="10" mass="1188">MKNFTKGIYS</sequence>
<evidence type="ECO:0000313" key="1">
    <source>
        <dbReference type="EMBL" id="SCC58104.1"/>
    </source>
</evidence>